<dbReference type="SMART" id="SM00248">
    <property type="entry name" value="ANK"/>
    <property type="match status" value="2"/>
</dbReference>
<feature type="repeat" description="ANK" evidence="1">
    <location>
        <begin position="17"/>
        <end position="49"/>
    </location>
</feature>
<organism evidence="2 3">
    <name type="scientific">[Myrmecia] bisecta</name>
    <dbReference type="NCBI Taxonomy" id="41462"/>
    <lineage>
        <taxon>Eukaryota</taxon>
        <taxon>Viridiplantae</taxon>
        <taxon>Chlorophyta</taxon>
        <taxon>core chlorophytes</taxon>
        <taxon>Trebouxiophyceae</taxon>
        <taxon>Trebouxiales</taxon>
        <taxon>Trebouxiaceae</taxon>
        <taxon>Myrmecia</taxon>
    </lineage>
</organism>
<comment type="caution">
    <text evidence="2">The sequence shown here is derived from an EMBL/GenBank/DDBJ whole genome shotgun (WGS) entry which is preliminary data.</text>
</comment>
<keyword evidence="1" id="KW-0040">ANK repeat</keyword>
<accession>A0AAW1QFB4</accession>
<reference evidence="2 3" key="1">
    <citation type="journal article" date="2024" name="Nat. Commun.">
        <title>Phylogenomics reveals the evolutionary origins of lichenization in chlorophyte algae.</title>
        <authorList>
            <person name="Puginier C."/>
            <person name="Libourel C."/>
            <person name="Otte J."/>
            <person name="Skaloud P."/>
            <person name="Haon M."/>
            <person name="Grisel S."/>
            <person name="Petersen M."/>
            <person name="Berrin J.G."/>
            <person name="Delaux P.M."/>
            <person name="Dal Grande F."/>
            <person name="Keller J."/>
        </authorList>
    </citation>
    <scope>NUCLEOTIDE SEQUENCE [LARGE SCALE GENOMIC DNA]</scope>
    <source>
        <strain evidence="2 3">SAG 2043</strain>
    </source>
</reference>
<dbReference type="EMBL" id="JALJOR010000003">
    <property type="protein sequence ID" value="KAK9819906.1"/>
    <property type="molecule type" value="Genomic_DNA"/>
</dbReference>
<dbReference type="Proteomes" id="UP001489004">
    <property type="component" value="Unassembled WGS sequence"/>
</dbReference>
<keyword evidence="3" id="KW-1185">Reference proteome</keyword>
<dbReference type="SUPFAM" id="SSF48452">
    <property type="entry name" value="TPR-like"/>
    <property type="match status" value="1"/>
</dbReference>
<dbReference type="PANTHER" id="PTHR46224">
    <property type="entry name" value="ANKYRIN REPEAT FAMILY PROTEIN"/>
    <property type="match status" value="1"/>
</dbReference>
<name>A0AAW1QFB4_9CHLO</name>
<evidence type="ECO:0000256" key="1">
    <source>
        <dbReference type="PROSITE-ProRule" id="PRU00023"/>
    </source>
</evidence>
<dbReference type="PROSITE" id="PS50088">
    <property type="entry name" value="ANK_REPEAT"/>
    <property type="match status" value="1"/>
</dbReference>
<evidence type="ECO:0000313" key="2">
    <source>
        <dbReference type="EMBL" id="KAK9819906.1"/>
    </source>
</evidence>
<dbReference type="InterPro" id="IPR002110">
    <property type="entry name" value="Ankyrin_rpt"/>
</dbReference>
<protein>
    <submittedName>
        <fullName evidence="2">Uncharacterized protein</fullName>
    </submittedName>
</protein>
<sequence>MLRAVAAAGAYVQAVSSSGTPLHWAAGQGQTAAVVALVDAGADVDALDADGLTALLLAAVASAQDAAVQLIQAGADIQPSLPGGLTALHDSTPDAAQLNRALADANVAMTLAPHDPAGHQVAGQVSLALGRFQDAAVALWEALRWAEDEDCSALQELLQQAVQGGRQQLGLEALAWSSNLLAVNHVR</sequence>
<dbReference type="AlphaFoldDB" id="A0AAW1QFB4"/>
<dbReference type="InterPro" id="IPR051616">
    <property type="entry name" value="Cul2-RING_E3_ligase_SR"/>
</dbReference>
<dbReference type="InterPro" id="IPR011990">
    <property type="entry name" value="TPR-like_helical_dom_sf"/>
</dbReference>
<dbReference type="Pfam" id="PF12796">
    <property type="entry name" value="Ank_2"/>
    <property type="match status" value="1"/>
</dbReference>
<evidence type="ECO:0000313" key="3">
    <source>
        <dbReference type="Proteomes" id="UP001489004"/>
    </source>
</evidence>
<dbReference type="PANTHER" id="PTHR46224:SF6">
    <property type="entry name" value="ANKYRIN REPEAT FAMILY PROTEIN"/>
    <property type="match status" value="1"/>
</dbReference>
<proteinExistence type="predicted"/>
<gene>
    <name evidence="2" type="ORF">WJX72_003824</name>
</gene>
<dbReference type="SUPFAM" id="SSF48403">
    <property type="entry name" value="Ankyrin repeat"/>
    <property type="match status" value="1"/>
</dbReference>
<dbReference type="Gene3D" id="1.25.40.20">
    <property type="entry name" value="Ankyrin repeat-containing domain"/>
    <property type="match status" value="1"/>
</dbReference>
<dbReference type="PROSITE" id="PS50297">
    <property type="entry name" value="ANK_REP_REGION"/>
    <property type="match status" value="1"/>
</dbReference>
<dbReference type="InterPro" id="IPR036770">
    <property type="entry name" value="Ankyrin_rpt-contain_sf"/>
</dbReference>